<dbReference type="SUPFAM" id="SSF56349">
    <property type="entry name" value="DNA breaking-rejoining enzymes"/>
    <property type="match status" value="1"/>
</dbReference>
<reference evidence="6 7" key="1">
    <citation type="submission" date="2019-08" db="EMBL/GenBank/DDBJ databases">
        <authorList>
            <person name="Peeters C."/>
        </authorList>
    </citation>
    <scope>NUCLEOTIDE SEQUENCE [LARGE SCALE GENOMIC DNA]</scope>
    <source>
        <strain evidence="6 7">LMG 20603</strain>
    </source>
</reference>
<evidence type="ECO:0000313" key="6">
    <source>
        <dbReference type="EMBL" id="VVE88152.1"/>
    </source>
</evidence>
<evidence type="ECO:0000256" key="4">
    <source>
        <dbReference type="ARBA" id="ARBA00023172"/>
    </source>
</evidence>
<dbReference type="InterPro" id="IPR050808">
    <property type="entry name" value="Phage_Integrase"/>
</dbReference>
<dbReference type="GO" id="GO:0003677">
    <property type="term" value="F:DNA binding"/>
    <property type="evidence" value="ECO:0007669"/>
    <property type="project" value="UniProtKB-KW"/>
</dbReference>
<keyword evidence="4" id="KW-0233">DNA recombination</keyword>
<evidence type="ECO:0000259" key="5">
    <source>
        <dbReference type="Pfam" id="PF22022"/>
    </source>
</evidence>
<accession>A0A5E5BSN5</accession>
<dbReference type="InterPro" id="IPR010998">
    <property type="entry name" value="Integrase_recombinase_N"/>
</dbReference>
<evidence type="ECO:0000256" key="2">
    <source>
        <dbReference type="ARBA" id="ARBA00022908"/>
    </source>
</evidence>
<keyword evidence="7" id="KW-1185">Reference proteome</keyword>
<proteinExistence type="inferred from homology"/>
<evidence type="ECO:0000256" key="3">
    <source>
        <dbReference type="ARBA" id="ARBA00023125"/>
    </source>
</evidence>
<dbReference type="PANTHER" id="PTHR30629:SF2">
    <property type="entry name" value="PROPHAGE INTEGRASE INTS-RELATED"/>
    <property type="match status" value="1"/>
</dbReference>
<dbReference type="InterPro" id="IPR013762">
    <property type="entry name" value="Integrase-like_cat_sf"/>
</dbReference>
<dbReference type="Gene3D" id="1.10.150.130">
    <property type="match status" value="1"/>
</dbReference>
<dbReference type="GO" id="GO:0006310">
    <property type="term" value="P:DNA recombination"/>
    <property type="evidence" value="ECO:0007669"/>
    <property type="project" value="UniProtKB-KW"/>
</dbReference>
<evidence type="ECO:0000256" key="1">
    <source>
        <dbReference type="ARBA" id="ARBA00008857"/>
    </source>
</evidence>
<dbReference type="Proteomes" id="UP000382040">
    <property type="component" value="Unassembled WGS sequence"/>
</dbReference>
<dbReference type="GO" id="GO:0015074">
    <property type="term" value="P:DNA integration"/>
    <property type="evidence" value="ECO:0007669"/>
    <property type="project" value="UniProtKB-KW"/>
</dbReference>
<comment type="similarity">
    <text evidence="1">Belongs to the 'phage' integrase family.</text>
</comment>
<keyword evidence="2" id="KW-0229">DNA integration</keyword>
<gene>
    <name evidence="6" type="ORF">PBR20603_02101</name>
</gene>
<dbReference type="EMBL" id="CABPST010000004">
    <property type="protein sequence ID" value="VVE88152.1"/>
    <property type="molecule type" value="Genomic_DNA"/>
</dbReference>
<organism evidence="6 7">
    <name type="scientific">Pandoraea bronchicola</name>
    <dbReference type="NCBI Taxonomy" id="2508287"/>
    <lineage>
        <taxon>Bacteria</taxon>
        <taxon>Pseudomonadati</taxon>
        <taxon>Pseudomonadota</taxon>
        <taxon>Betaproteobacteria</taxon>
        <taxon>Burkholderiales</taxon>
        <taxon>Burkholderiaceae</taxon>
        <taxon>Pandoraea</taxon>
    </lineage>
</organism>
<dbReference type="RefSeq" id="WP_174977871.1">
    <property type="nucleotide sequence ID" value="NZ_CABPST010000004.1"/>
</dbReference>
<dbReference type="InterPro" id="IPR011010">
    <property type="entry name" value="DNA_brk_join_enz"/>
</dbReference>
<dbReference type="PANTHER" id="PTHR30629">
    <property type="entry name" value="PROPHAGE INTEGRASE"/>
    <property type="match status" value="1"/>
</dbReference>
<dbReference type="Gene3D" id="1.10.443.10">
    <property type="entry name" value="Intergrase catalytic core"/>
    <property type="match status" value="1"/>
</dbReference>
<dbReference type="Pfam" id="PF22022">
    <property type="entry name" value="Phage_int_M"/>
    <property type="match status" value="1"/>
</dbReference>
<protein>
    <recommendedName>
        <fullName evidence="5">Phage integrase central domain-containing protein</fullName>
    </recommendedName>
</protein>
<keyword evidence="3" id="KW-0238">DNA-binding</keyword>
<evidence type="ECO:0000313" key="7">
    <source>
        <dbReference type="Proteomes" id="UP000382040"/>
    </source>
</evidence>
<feature type="domain" description="Phage integrase central" evidence="5">
    <location>
        <begin position="142"/>
        <end position="208"/>
    </location>
</feature>
<sequence length="430" mass="47014">MKKVVPLRDAIAKIRPRQFLKLESVTPCGTLVLRKTGKGALVFYWRVTIGGKSAAYQIGLYDSSAPPLSKAPTTNGYSQRAAHVAAEDMAETHYAALSQGGYEAIVAQRKADEVVRREVAVAATLTLNKLFDLYVASLALRNAETAKQARNLFAKNVLNAFPLTANMPAREVTSEHVATILRNVLKDGKRTTARKLKAYLRAAFAMARDAANNPTVSEEFKAFGVKQNPVADVAGIRSGSGVDKNALQPDEMREYWRLISGPGPQAAFLRLHLLLGGQRIEQLVKLRRADEKDAVLELRDTKGRTGTARSIVVPLIPAASAALTELQLMSAPESGEFAISVTPAKPLSTTTARAWAKSVVDGNLDNFELKRVRSGVTTLLSKLKVNAEVRNHLQSHNLHGVEMRHYNSYDFLDEKTDALTKMHNYLTAGD</sequence>
<dbReference type="InterPro" id="IPR053876">
    <property type="entry name" value="Phage_int_M"/>
</dbReference>
<name>A0A5E5BSN5_9BURK</name>
<dbReference type="AlphaFoldDB" id="A0A5E5BSN5"/>